<dbReference type="EMBL" id="JAPJDA010000027">
    <property type="protein sequence ID" value="MCX2839447.1"/>
    <property type="molecule type" value="Genomic_DNA"/>
</dbReference>
<keyword evidence="1" id="KW-1133">Transmembrane helix</keyword>
<reference evidence="2" key="1">
    <citation type="submission" date="2022-11" db="EMBL/GenBank/DDBJ databases">
        <title>Salinimicrobium profundisediminis sp. nov., isolated from deep-sea sediment of the Mariana Trench.</title>
        <authorList>
            <person name="Fu H."/>
        </authorList>
    </citation>
    <scope>NUCLEOTIDE SEQUENCE</scope>
    <source>
        <strain evidence="2">MT39</strain>
    </source>
</reference>
<keyword evidence="3" id="KW-1185">Reference proteome</keyword>
<evidence type="ECO:0000313" key="2">
    <source>
        <dbReference type="EMBL" id="MCX2839447.1"/>
    </source>
</evidence>
<evidence type="ECO:0000313" key="3">
    <source>
        <dbReference type="Proteomes" id="UP001148482"/>
    </source>
</evidence>
<accession>A0A9X3CYS2</accession>
<dbReference type="RefSeq" id="WP_266070811.1">
    <property type="nucleotide sequence ID" value="NZ_JAPJDA010000027.1"/>
</dbReference>
<comment type="caution">
    <text evidence="2">The sequence shown here is derived from an EMBL/GenBank/DDBJ whole genome shotgun (WGS) entry which is preliminary data.</text>
</comment>
<gene>
    <name evidence="2" type="ORF">OQ279_14950</name>
</gene>
<name>A0A9X3CYS2_9FLAO</name>
<proteinExistence type="predicted"/>
<organism evidence="2 3">
    <name type="scientific">Salinimicrobium profundisediminis</name>
    <dbReference type="NCBI Taxonomy" id="2994553"/>
    <lineage>
        <taxon>Bacteria</taxon>
        <taxon>Pseudomonadati</taxon>
        <taxon>Bacteroidota</taxon>
        <taxon>Flavobacteriia</taxon>
        <taxon>Flavobacteriales</taxon>
        <taxon>Flavobacteriaceae</taxon>
        <taxon>Salinimicrobium</taxon>
    </lineage>
</organism>
<protein>
    <submittedName>
        <fullName evidence="2">Uncharacterized protein</fullName>
    </submittedName>
</protein>
<keyword evidence="1" id="KW-0812">Transmembrane</keyword>
<feature type="transmembrane region" description="Helical" evidence="1">
    <location>
        <begin position="6"/>
        <end position="24"/>
    </location>
</feature>
<evidence type="ECO:0000256" key="1">
    <source>
        <dbReference type="SAM" id="Phobius"/>
    </source>
</evidence>
<dbReference type="AlphaFoldDB" id="A0A9X3CYS2"/>
<keyword evidence="1" id="KW-0472">Membrane</keyword>
<dbReference type="Proteomes" id="UP001148482">
    <property type="component" value="Unassembled WGS sequence"/>
</dbReference>
<sequence>MLKNKTSLYLLFPLVIIIWGVVIYKMAGAFKDEPVILPATPRTMAEEVKIVKRDTFSLLPIDKDPFLGHYYKKPVQAKARPVIRAEKVEWPDISYLGMISDTGKSSEVHILQLNGRQFILEKNQVAEEIRIIGSRAGEVTLLYKGERKIFKKNG</sequence>